<protein>
    <recommendedName>
        <fullName evidence="4">ABC-2 family transporter protein</fullName>
    </recommendedName>
</protein>
<feature type="transmembrane region" description="Helical" evidence="1">
    <location>
        <begin position="224"/>
        <end position="245"/>
    </location>
</feature>
<feature type="transmembrane region" description="Helical" evidence="1">
    <location>
        <begin position="99"/>
        <end position="132"/>
    </location>
</feature>
<keyword evidence="3" id="KW-1185">Reference proteome</keyword>
<evidence type="ECO:0000256" key="1">
    <source>
        <dbReference type="SAM" id="Phobius"/>
    </source>
</evidence>
<keyword evidence="1" id="KW-1133">Transmembrane helix</keyword>
<organism evidence="2 3">
    <name type="scientific">Clostridium grantii DSM 8605</name>
    <dbReference type="NCBI Taxonomy" id="1121316"/>
    <lineage>
        <taxon>Bacteria</taxon>
        <taxon>Bacillati</taxon>
        <taxon>Bacillota</taxon>
        <taxon>Clostridia</taxon>
        <taxon>Eubacteriales</taxon>
        <taxon>Clostridiaceae</taxon>
        <taxon>Clostridium</taxon>
    </lineage>
</organism>
<accession>A0A1M5UTJ4</accession>
<evidence type="ECO:0000313" key="3">
    <source>
        <dbReference type="Proteomes" id="UP000184447"/>
    </source>
</evidence>
<gene>
    <name evidence="2" type="ORF">SAMN02745207_01894</name>
</gene>
<dbReference type="STRING" id="1121316.SAMN02745207_01894"/>
<feature type="transmembrane region" description="Helical" evidence="1">
    <location>
        <begin position="156"/>
        <end position="175"/>
    </location>
</feature>
<dbReference type="AlphaFoldDB" id="A0A1M5UTJ4"/>
<sequence>MILMRKIIAYQKLMLKTANMNNVEDLNNKKLTIQLIFGIFILVFMNTTIFGKNLPTLHTYFFIALPVMCLWQINSIFHYKERLFEFVPVSRKFTLLNTFIFTHVFVVITCVAIACVLLGMGGLITLLVFLLFSDNFEEVPIETLTNIVIDTTKSNILMLMVIIIILFVGTAIIFIKRKRLRNICYLISATIGYGLLYILKLNLPISPNTGEVDFMESFSVMAEANAILALVAGVGVVLCIGSVLFGNKMYE</sequence>
<evidence type="ECO:0000313" key="2">
    <source>
        <dbReference type="EMBL" id="SHH66367.1"/>
    </source>
</evidence>
<feature type="transmembrane region" description="Helical" evidence="1">
    <location>
        <begin position="57"/>
        <end position="79"/>
    </location>
</feature>
<dbReference type="Proteomes" id="UP000184447">
    <property type="component" value="Unassembled WGS sequence"/>
</dbReference>
<keyword evidence="1" id="KW-0812">Transmembrane</keyword>
<evidence type="ECO:0008006" key="4">
    <source>
        <dbReference type="Google" id="ProtNLM"/>
    </source>
</evidence>
<reference evidence="2 3" key="1">
    <citation type="submission" date="2016-11" db="EMBL/GenBank/DDBJ databases">
        <authorList>
            <person name="Jaros S."/>
            <person name="Januszkiewicz K."/>
            <person name="Wedrychowicz H."/>
        </authorList>
    </citation>
    <scope>NUCLEOTIDE SEQUENCE [LARGE SCALE GENOMIC DNA]</scope>
    <source>
        <strain evidence="2 3">DSM 8605</strain>
    </source>
</reference>
<name>A0A1M5UTJ4_9CLOT</name>
<feature type="transmembrane region" description="Helical" evidence="1">
    <location>
        <begin position="31"/>
        <end position="51"/>
    </location>
</feature>
<proteinExistence type="predicted"/>
<feature type="transmembrane region" description="Helical" evidence="1">
    <location>
        <begin position="182"/>
        <end position="199"/>
    </location>
</feature>
<keyword evidence="1" id="KW-0472">Membrane</keyword>
<dbReference type="EMBL" id="FQXM01000009">
    <property type="protein sequence ID" value="SHH66367.1"/>
    <property type="molecule type" value="Genomic_DNA"/>
</dbReference>